<dbReference type="RefSeq" id="XP_028477505.1">
    <property type="nucleotide sequence ID" value="XM_028622613.1"/>
</dbReference>
<dbReference type="AlphaFoldDB" id="A0A427XXJ1"/>
<organism evidence="2 3">
    <name type="scientific">Apiotrichum porosum</name>
    <dbReference type="NCBI Taxonomy" id="105984"/>
    <lineage>
        <taxon>Eukaryota</taxon>
        <taxon>Fungi</taxon>
        <taxon>Dikarya</taxon>
        <taxon>Basidiomycota</taxon>
        <taxon>Agaricomycotina</taxon>
        <taxon>Tremellomycetes</taxon>
        <taxon>Trichosporonales</taxon>
        <taxon>Trichosporonaceae</taxon>
        <taxon>Apiotrichum</taxon>
    </lineage>
</organism>
<protein>
    <submittedName>
        <fullName evidence="2">Uncharacterized protein</fullName>
    </submittedName>
</protein>
<dbReference type="EMBL" id="RSCE01000004">
    <property type="protein sequence ID" value="RSH83553.1"/>
    <property type="molecule type" value="Genomic_DNA"/>
</dbReference>
<evidence type="ECO:0000256" key="1">
    <source>
        <dbReference type="SAM" id="MobiDB-lite"/>
    </source>
</evidence>
<evidence type="ECO:0000313" key="2">
    <source>
        <dbReference type="EMBL" id="RSH83553.1"/>
    </source>
</evidence>
<reference evidence="2 3" key="1">
    <citation type="submission" date="2018-11" db="EMBL/GenBank/DDBJ databases">
        <title>Genome sequence of Apiotrichum porosum DSM 27194.</title>
        <authorList>
            <person name="Aliyu H."/>
            <person name="Gorte O."/>
            <person name="Ochsenreither K."/>
        </authorList>
    </citation>
    <scope>NUCLEOTIDE SEQUENCE [LARGE SCALE GENOMIC DNA]</scope>
    <source>
        <strain evidence="2 3">DSM 27194</strain>
    </source>
</reference>
<dbReference type="Proteomes" id="UP000279236">
    <property type="component" value="Unassembled WGS sequence"/>
</dbReference>
<evidence type="ECO:0000313" key="3">
    <source>
        <dbReference type="Proteomes" id="UP000279236"/>
    </source>
</evidence>
<feature type="compositionally biased region" description="Basic residues" evidence="1">
    <location>
        <begin position="1"/>
        <end position="18"/>
    </location>
</feature>
<dbReference type="GeneID" id="39591784"/>
<comment type="caution">
    <text evidence="2">The sequence shown here is derived from an EMBL/GenBank/DDBJ whole genome shotgun (WGS) entry which is preliminary data.</text>
</comment>
<keyword evidence="3" id="KW-1185">Reference proteome</keyword>
<name>A0A427XXJ1_9TREE</name>
<proteinExistence type="predicted"/>
<feature type="region of interest" description="Disordered" evidence="1">
    <location>
        <begin position="1"/>
        <end position="22"/>
    </location>
</feature>
<accession>A0A427XXJ1</accession>
<gene>
    <name evidence="2" type="ORF">EHS24_007241</name>
</gene>
<sequence length="644" mass="69976">MTRSKSKAKRGKTKRVRKDAHTNAHALGELFSEPEHKNALDLILGHLSAGELWTCLAHLNKVITTSPLIQLALKVHYHGLPNPVHASPSWRHQPVQAQLDGLVRTELALDALKPSHVQCLHIPAGNIVDVGGGLLLALESTRQVPLNPMNVKRGYMNDSWSVWELPPGPDKLAGGVPPGQRGAAYMAAAGMWSWKYSVDSEIVGAAMCVDDNVVAIATQALPGCGNGRYSVQRVYFYPLLPTARVNDDQDIDTFAWGPLPSAHPDAAVPCIEILIPSKTFHTGLVSLKLDPGGVVGVMLDKNCDFHDSTLLCWNWHTGVAIGFLDGATIAISSMDSNGAGDDKLYLEVWGLDSGEGTRPGAHWHDNYFKGDHDPDKPCTWLTEDIPLASPKICLALPRLAFWSSNRFAVKNIEVCAAPGNKVLTLAISGIKIVDSGQDKAVTIMGVVLVTKLRELQEFICGHRVTLKNAGFEHVAWSRWSSFVRLWDDTSAIVPKGYGSRVATLRWIGTTRKGNSQFDLVVSENDVHKLIGRSPTTFAPLGAANKASGTKKQAPTMVHKCPLEKPMGLPHIIAAMTSTGPIMNPTFDDTHKVFENKINSRAPYSESSIRLDVPREPLKNILFDGKHLVLTYATGNVMIPPVACG</sequence>
<dbReference type="OrthoDB" id="2564566at2759"/>